<dbReference type="Proteomes" id="UP000245626">
    <property type="component" value="Unassembled WGS sequence"/>
</dbReference>
<accession>A0ACD0NMG1</accession>
<evidence type="ECO:0000313" key="1">
    <source>
        <dbReference type="EMBL" id="PWN46996.1"/>
    </source>
</evidence>
<gene>
    <name evidence="1" type="ORF">IE53DRAFT_321974</name>
</gene>
<dbReference type="EMBL" id="KZ820594">
    <property type="protein sequence ID" value="PWN46996.1"/>
    <property type="molecule type" value="Genomic_DNA"/>
</dbReference>
<proteinExistence type="predicted"/>
<reference evidence="1 2" key="1">
    <citation type="journal article" date="2018" name="Mol. Biol. Evol.">
        <title>Broad Genomic Sampling Reveals a Smut Pathogenic Ancestry of the Fungal Clade Ustilaginomycotina.</title>
        <authorList>
            <person name="Kijpornyongpan T."/>
            <person name="Mondo S.J."/>
            <person name="Barry K."/>
            <person name="Sandor L."/>
            <person name="Lee J."/>
            <person name="Lipzen A."/>
            <person name="Pangilinan J."/>
            <person name="LaButti K."/>
            <person name="Hainaut M."/>
            <person name="Henrissat B."/>
            <person name="Grigoriev I.V."/>
            <person name="Spatafora J.W."/>
            <person name="Aime M.C."/>
        </authorList>
    </citation>
    <scope>NUCLEOTIDE SEQUENCE [LARGE SCALE GENOMIC DNA]</scope>
    <source>
        <strain evidence="1 2">SA 807</strain>
    </source>
</reference>
<sequence>MDTEGKFNGSCTSADANPISPEVPSGSCASYFPDVTRYCCAAVGGSYNDTNTAVEDMSLNASALNHPTCVTTSYRDMLSCYRFVTETYCSSQNVSPYGVCSQAGQDTSNSAGEAARRPTAKTWIATVGLFGVAVCLGTLWS</sequence>
<organism evidence="1 2">
    <name type="scientific">Violaceomyces palustris</name>
    <dbReference type="NCBI Taxonomy" id="1673888"/>
    <lineage>
        <taxon>Eukaryota</taxon>
        <taxon>Fungi</taxon>
        <taxon>Dikarya</taxon>
        <taxon>Basidiomycota</taxon>
        <taxon>Ustilaginomycotina</taxon>
        <taxon>Ustilaginomycetes</taxon>
        <taxon>Violaceomycetales</taxon>
        <taxon>Violaceomycetaceae</taxon>
        <taxon>Violaceomyces</taxon>
    </lineage>
</organism>
<keyword evidence="2" id="KW-1185">Reference proteome</keyword>
<evidence type="ECO:0000313" key="2">
    <source>
        <dbReference type="Proteomes" id="UP000245626"/>
    </source>
</evidence>
<protein>
    <submittedName>
        <fullName evidence="1">Uncharacterized protein</fullName>
    </submittedName>
</protein>
<name>A0ACD0NMG1_9BASI</name>